<dbReference type="EMBL" id="CP059666">
    <property type="protein sequence ID" value="QRW23034.1"/>
    <property type="molecule type" value="Genomic_DNA"/>
</dbReference>
<name>A0A8H8SZ41_9AGAM</name>
<dbReference type="GeneID" id="67030349"/>
<dbReference type="AlphaFoldDB" id="A0A8H8SZ41"/>
<reference evidence="1" key="1">
    <citation type="submission" date="2020-05" db="EMBL/GenBank/DDBJ databases">
        <title>Evolutionary and genomic comparisons of hybrid uninucleate and nonhybrid Rhizoctonia fungi.</title>
        <authorList>
            <person name="Li C."/>
            <person name="Chen X."/>
        </authorList>
    </citation>
    <scope>NUCLEOTIDE SEQUENCE</scope>
    <source>
        <strain evidence="1">AG-1 IA</strain>
    </source>
</reference>
<dbReference type="RefSeq" id="XP_043183271.1">
    <property type="nucleotide sequence ID" value="XM_043327886.1"/>
</dbReference>
<organism evidence="1 2">
    <name type="scientific">Rhizoctonia solani</name>
    <dbReference type="NCBI Taxonomy" id="456999"/>
    <lineage>
        <taxon>Eukaryota</taxon>
        <taxon>Fungi</taxon>
        <taxon>Dikarya</taxon>
        <taxon>Basidiomycota</taxon>
        <taxon>Agaricomycotina</taxon>
        <taxon>Agaricomycetes</taxon>
        <taxon>Cantharellales</taxon>
        <taxon>Ceratobasidiaceae</taxon>
        <taxon>Rhizoctonia</taxon>
    </lineage>
</organism>
<protein>
    <submittedName>
        <fullName evidence="1">Endoplasmic reticulum auxin efflux carrier</fullName>
    </submittedName>
</protein>
<evidence type="ECO:0000313" key="1">
    <source>
        <dbReference type="EMBL" id="QRW23034.1"/>
    </source>
</evidence>
<sequence length="132" mass="15358">MATAVHTFEEFIIITLRRPKQGPTRFSEIKNKLMVPRKLSSLRPQSRREFMNALKSQPGWPDLVRRRLTHWHPTTCQGLVIRHHSSTMRLRSSAFLWLWALRYVSALEESEAGVIDWHKELVGVPLTDSTKA</sequence>
<evidence type="ECO:0000313" key="2">
    <source>
        <dbReference type="Proteomes" id="UP000650533"/>
    </source>
</evidence>
<accession>A0A8H8SZ41</accession>
<gene>
    <name evidence="1" type="ORF">RhiXN_08070</name>
</gene>
<dbReference type="KEGG" id="rsx:RhiXN_08070"/>
<proteinExistence type="predicted"/>
<dbReference type="Proteomes" id="UP000650533">
    <property type="component" value="Chromosome 9"/>
</dbReference>